<evidence type="ECO:0000256" key="2">
    <source>
        <dbReference type="ARBA" id="ARBA00022679"/>
    </source>
</evidence>
<keyword evidence="4" id="KW-0418">Kinase</keyword>
<dbReference type="GO" id="GO:0005737">
    <property type="term" value="C:cytoplasm"/>
    <property type="evidence" value="ECO:0007669"/>
    <property type="project" value="TreeGrafter"/>
</dbReference>
<dbReference type="EMBL" id="JAXIOK010000002">
    <property type="protein sequence ID" value="KAK4778249.1"/>
    <property type="molecule type" value="Genomic_DNA"/>
</dbReference>
<dbReference type="PROSITE" id="PS50011">
    <property type="entry name" value="PROTEIN_KINASE_DOM"/>
    <property type="match status" value="1"/>
</dbReference>
<dbReference type="FunFam" id="3.10.20.90:FF:000058">
    <property type="entry name" value="Octicosapeptide/phox/Bem1p domain kinase superfamily protein"/>
    <property type="match status" value="1"/>
</dbReference>
<dbReference type="SMART" id="SM00220">
    <property type="entry name" value="S_TKc"/>
    <property type="match status" value="1"/>
</dbReference>
<dbReference type="PANTHER" id="PTHR23257">
    <property type="entry name" value="SERINE-THREONINE PROTEIN KINASE"/>
    <property type="match status" value="1"/>
</dbReference>
<dbReference type="GO" id="GO:0005524">
    <property type="term" value="F:ATP binding"/>
    <property type="evidence" value="ECO:0007669"/>
    <property type="project" value="UniProtKB-UniRule"/>
</dbReference>
<dbReference type="InterPro" id="IPR008271">
    <property type="entry name" value="Ser/Thr_kinase_AS"/>
</dbReference>
<dbReference type="Gene3D" id="3.10.20.90">
    <property type="entry name" value="Phosphatidylinositol 3-kinase Catalytic Subunit, Chain A, domain 1"/>
    <property type="match status" value="1"/>
</dbReference>
<dbReference type="PROSITE" id="PS00107">
    <property type="entry name" value="PROTEIN_KINASE_ATP"/>
    <property type="match status" value="1"/>
</dbReference>
<dbReference type="SUPFAM" id="SSF54277">
    <property type="entry name" value="CAD &amp; PB1 domains"/>
    <property type="match status" value="1"/>
</dbReference>
<evidence type="ECO:0000256" key="6">
    <source>
        <dbReference type="PROSITE-ProRule" id="PRU10141"/>
    </source>
</evidence>
<organism evidence="8 9">
    <name type="scientific">Trapa incisa</name>
    <dbReference type="NCBI Taxonomy" id="236973"/>
    <lineage>
        <taxon>Eukaryota</taxon>
        <taxon>Viridiplantae</taxon>
        <taxon>Streptophyta</taxon>
        <taxon>Embryophyta</taxon>
        <taxon>Tracheophyta</taxon>
        <taxon>Spermatophyta</taxon>
        <taxon>Magnoliopsida</taxon>
        <taxon>eudicotyledons</taxon>
        <taxon>Gunneridae</taxon>
        <taxon>Pentapetalae</taxon>
        <taxon>rosids</taxon>
        <taxon>malvids</taxon>
        <taxon>Myrtales</taxon>
        <taxon>Lythraceae</taxon>
        <taxon>Trapa</taxon>
    </lineage>
</organism>
<evidence type="ECO:0000256" key="3">
    <source>
        <dbReference type="ARBA" id="ARBA00022741"/>
    </source>
</evidence>
<dbReference type="InterPro" id="IPR050167">
    <property type="entry name" value="Ser_Thr_protein_kinase"/>
</dbReference>
<dbReference type="InterPro" id="IPR000270">
    <property type="entry name" value="PB1_dom"/>
</dbReference>
<sequence>MRKALEAFDKERQCDRVKSDAFTGDKLFTDEDLYDVCLQTGEEFSSEFLRDRISLRRVNIMMPNVDVQQPMSASFVSTRNFNNSFYEDVASFPHHRRVYSNCTPHVLEHSNLVKLDKKSSDVGVRALNLDEMSWFHGGLYDYFNQGGLGLSFDNNGNTRIVTTPSSESPQSHKKMKFLCSYGGKIFLRHNDGKLRYIGGETRIISFRENITWHELVMKTLAICPQQHTIKYQLPGEDLDALISVSTDEDLHHMIEEYQELEKVGGSQKLRLFLMLTNEMDNPTPGSHETKEMEQSGVDFQYVPTANGIMDRDFNKQGVTNQLNQVGTYNSSCTEDSGQAQETKKLSPSYAKLMEISFSSSTPLFCNNTQVITNVLGKSPSNNILVSNPILDDQSCSVVVEGTIPTLMERIPKEKSTNIIVQDSSMFHVDELKSLVAEAEQFDGESVSQGHVKKSHKDISHALHVIKSDERLDNIYFDYDAKIDLPFKGPNESSTNITIDENFGKVEYPPLEVGDFSSREWHMKSQDLHEVDESLGQNMTLTTSLCGNHFVDFGNKINSTKTINREANGIDDIFIVEDVTNNLTSSDILIRSKIVVPRIENEFSDVESLSRELEVGSNNHDIDSKEAGSLGEDGDNPISDAAIAEIEADMYGLQIIKNVDLEELQELGSGTFGTVYHGKWRGTDVAIKRIRKSCFAGKSSEQERLTKDFWREAKILSNLHHPNVVAFYGLVPDCPGGTISTVTEFMVNSSLRHNLLRNSRLLDGRKKLIIATDAAVGMEYLHKKNIVHFDLKCDNLLVNLKDPRRPICKVGDFGLSRIKQNTLVSGGVRGTLPWMAPELLNGSNSRVSEKVDVFSFGIVMWEMLTGEEPYANMHCGAIIGGIVNNTLRPPIPERCDVGWRKLMEDCWAHDPSHRPSFTEITDRLRFMSNTTATPGWSLSDRRIK</sequence>
<dbReference type="PRINTS" id="PR00109">
    <property type="entry name" value="TYRKINASE"/>
</dbReference>
<dbReference type="InterPro" id="IPR000719">
    <property type="entry name" value="Prot_kinase_dom"/>
</dbReference>
<evidence type="ECO:0000313" key="9">
    <source>
        <dbReference type="Proteomes" id="UP001345219"/>
    </source>
</evidence>
<dbReference type="Pfam" id="PF07714">
    <property type="entry name" value="PK_Tyr_Ser-Thr"/>
    <property type="match status" value="1"/>
</dbReference>
<dbReference type="CDD" id="cd06410">
    <property type="entry name" value="PB1_UP2"/>
    <property type="match status" value="1"/>
</dbReference>
<keyword evidence="2" id="KW-0808">Transferase</keyword>
<dbReference type="InterPro" id="IPR017441">
    <property type="entry name" value="Protein_kinase_ATP_BS"/>
</dbReference>
<proteinExistence type="predicted"/>
<dbReference type="SUPFAM" id="SSF56112">
    <property type="entry name" value="Protein kinase-like (PK-like)"/>
    <property type="match status" value="1"/>
</dbReference>
<evidence type="ECO:0000256" key="4">
    <source>
        <dbReference type="ARBA" id="ARBA00022777"/>
    </source>
</evidence>
<reference evidence="8 9" key="1">
    <citation type="journal article" date="2023" name="Hortic Res">
        <title>Pangenome of water caltrop reveals structural variations and asymmetric subgenome divergence after allopolyploidization.</title>
        <authorList>
            <person name="Zhang X."/>
            <person name="Chen Y."/>
            <person name="Wang L."/>
            <person name="Yuan Y."/>
            <person name="Fang M."/>
            <person name="Shi L."/>
            <person name="Lu R."/>
            <person name="Comes H.P."/>
            <person name="Ma Y."/>
            <person name="Chen Y."/>
            <person name="Huang G."/>
            <person name="Zhou Y."/>
            <person name="Zheng Z."/>
            <person name="Qiu Y."/>
        </authorList>
    </citation>
    <scope>NUCLEOTIDE SEQUENCE [LARGE SCALE GENOMIC DNA]</scope>
    <source>
        <tissue evidence="8">Roots</tissue>
    </source>
</reference>
<accession>A0AAN7QST1</accession>
<comment type="caution">
    <text evidence="8">The sequence shown here is derived from an EMBL/GenBank/DDBJ whole genome shotgun (WGS) entry which is preliminary data.</text>
</comment>
<dbReference type="Gene3D" id="3.30.200.20">
    <property type="entry name" value="Phosphorylase Kinase, domain 1"/>
    <property type="match status" value="1"/>
</dbReference>
<dbReference type="Pfam" id="PF00564">
    <property type="entry name" value="PB1"/>
    <property type="match status" value="1"/>
</dbReference>
<dbReference type="GO" id="GO:0004674">
    <property type="term" value="F:protein serine/threonine kinase activity"/>
    <property type="evidence" value="ECO:0007669"/>
    <property type="project" value="UniProtKB-KW"/>
</dbReference>
<dbReference type="SMART" id="SM00666">
    <property type="entry name" value="PB1"/>
    <property type="match status" value="1"/>
</dbReference>
<dbReference type="PANTHER" id="PTHR23257:SF963">
    <property type="entry name" value="AT08303P"/>
    <property type="match status" value="1"/>
</dbReference>
<dbReference type="PROSITE" id="PS00108">
    <property type="entry name" value="PROTEIN_KINASE_ST"/>
    <property type="match status" value="1"/>
</dbReference>
<evidence type="ECO:0000259" key="7">
    <source>
        <dbReference type="PROSITE" id="PS50011"/>
    </source>
</evidence>
<evidence type="ECO:0000313" key="8">
    <source>
        <dbReference type="EMBL" id="KAK4778249.1"/>
    </source>
</evidence>
<dbReference type="CDD" id="cd13999">
    <property type="entry name" value="STKc_MAP3K-like"/>
    <property type="match status" value="1"/>
</dbReference>
<dbReference type="FunFam" id="3.30.200.20:FF:000081">
    <property type="entry name" value="Octicosapeptide/phox/Bem1p domain kinase superfamily protein"/>
    <property type="match status" value="1"/>
</dbReference>
<dbReference type="InterPro" id="IPR001245">
    <property type="entry name" value="Ser-Thr/Tyr_kinase_cat_dom"/>
</dbReference>
<dbReference type="AlphaFoldDB" id="A0AAN7QST1"/>
<dbReference type="GO" id="GO:0007165">
    <property type="term" value="P:signal transduction"/>
    <property type="evidence" value="ECO:0007669"/>
    <property type="project" value="TreeGrafter"/>
</dbReference>
<keyword evidence="1" id="KW-0723">Serine/threonine-protein kinase</keyword>
<protein>
    <recommendedName>
        <fullName evidence="7">Protein kinase domain-containing protein</fullName>
    </recommendedName>
</protein>
<dbReference type="Proteomes" id="UP001345219">
    <property type="component" value="Chromosome 14"/>
</dbReference>
<keyword evidence="5 6" id="KW-0067">ATP-binding</keyword>
<keyword evidence="3 6" id="KW-0547">Nucleotide-binding</keyword>
<feature type="domain" description="Protein kinase" evidence="7">
    <location>
        <begin position="660"/>
        <end position="926"/>
    </location>
</feature>
<feature type="binding site" evidence="6">
    <location>
        <position position="697"/>
    </location>
    <ligand>
        <name>ATP</name>
        <dbReference type="ChEBI" id="CHEBI:30616"/>
    </ligand>
</feature>
<evidence type="ECO:0000256" key="5">
    <source>
        <dbReference type="ARBA" id="ARBA00022840"/>
    </source>
</evidence>
<dbReference type="Gene3D" id="1.10.510.10">
    <property type="entry name" value="Transferase(Phosphotransferase) domain 1"/>
    <property type="match status" value="1"/>
</dbReference>
<keyword evidence="9" id="KW-1185">Reference proteome</keyword>
<evidence type="ECO:0000256" key="1">
    <source>
        <dbReference type="ARBA" id="ARBA00022527"/>
    </source>
</evidence>
<name>A0AAN7QST1_9MYRT</name>
<gene>
    <name evidence="8" type="ORF">SAY87_018436</name>
</gene>
<dbReference type="InterPro" id="IPR011009">
    <property type="entry name" value="Kinase-like_dom_sf"/>
</dbReference>